<name>A0ABW2XXK4_9ACTN</name>
<dbReference type="Gene3D" id="3.90.1580.10">
    <property type="entry name" value="paralog of FGE (formylglycine-generating enzyme)"/>
    <property type="match status" value="1"/>
</dbReference>
<reference evidence="2" key="1">
    <citation type="journal article" date="2019" name="Int. J. Syst. Evol. Microbiol.">
        <title>The Global Catalogue of Microorganisms (GCM) 10K type strain sequencing project: providing services to taxonomists for standard genome sequencing and annotation.</title>
        <authorList>
            <consortium name="The Broad Institute Genomics Platform"/>
            <consortium name="The Broad Institute Genome Sequencing Center for Infectious Disease"/>
            <person name="Wu L."/>
            <person name="Ma J."/>
        </authorList>
    </citation>
    <scope>NUCLEOTIDE SEQUENCE [LARGE SCALE GENOMIC DNA]</scope>
    <source>
        <strain evidence="2">JCM 9371</strain>
    </source>
</reference>
<dbReference type="EMBL" id="JBHTGP010000018">
    <property type="protein sequence ID" value="MFD0690520.1"/>
    <property type="molecule type" value="Genomic_DNA"/>
</dbReference>
<dbReference type="InterPro" id="IPR016187">
    <property type="entry name" value="CTDL_fold"/>
</dbReference>
<keyword evidence="2" id="KW-1185">Reference proteome</keyword>
<evidence type="ECO:0000313" key="2">
    <source>
        <dbReference type="Proteomes" id="UP001597063"/>
    </source>
</evidence>
<dbReference type="RefSeq" id="WP_131762029.1">
    <property type="nucleotide sequence ID" value="NZ_CAACUY010000205.1"/>
</dbReference>
<evidence type="ECO:0008006" key="3">
    <source>
        <dbReference type="Google" id="ProtNLM"/>
    </source>
</evidence>
<dbReference type="SUPFAM" id="SSF56436">
    <property type="entry name" value="C-type lectin-like"/>
    <property type="match status" value="1"/>
</dbReference>
<organism evidence="1 2">
    <name type="scientific">Actinomadura fibrosa</name>
    <dbReference type="NCBI Taxonomy" id="111802"/>
    <lineage>
        <taxon>Bacteria</taxon>
        <taxon>Bacillati</taxon>
        <taxon>Actinomycetota</taxon>
        <taxon>Actinomycetes</taxon>
        <taxon>Streptosporangiales</taxon>
        <taxon>Thermomonosporaceae</taxon>
        <taxon>Actinomadura</taxon>
    </lineage>
</organism>
<accession>A0ABW2XXK4</accession>
<dbReference type="Proteomes" id="UP001597063">
    <property type="component" value="Unassembled WGS sequence"/>
</dbReference>
<dbReference type="InterPro" id="IPR042095">
    <property type="entry name" value="SUMF_sf"/>
</dbReference>
<proteinExistence type="predicted"/>
<protein>
    <recommendedName>
        <fullName evidence="3">Formylglycine-generating enzyme family protein</fullName>
    </recommendedName>
</protein>
<gene>
    <name evidence="1" type="ORF">ACFQZM_38950</name>
</gene>
<evidence type="ECO:0000313" key="1">
    <source>
        <dbReference type="EMBL" id="MFD0690520.1"/>
    </source>
</evidence>
<comment type="caution">
    <text evidence="1">The sequence shown here is derived from an EMBL/GenBank/DDBJ whole genome shotgun (WGS) entry which is preliminary data.</text>
</comment>
<sequence>MALGDLDVARWRGLADRDAERVAREAAETAGAELVEVGRRGGADRRGRYALFRRDGDMYGLVPGGHVEVGYDGGRFAPSPGQLASYAASYEEYGGPGGLPRDVREYVDAATSPPRTADVPPMLVAVRARDAGLTRVAPDHPLITEFLAEHAPGGREVRVTWPPGSRPARQARIVLDGAGTVTEAWLMYSLADDVARMASAGMRPLTPDEWEHACGAGASTLFRWGDDCPSDRYPSASLNVVTREFEPATGPQLEPNAFGLHIADDPYRAERTADPGVICGGDGGGTVCGGAGFFLGWFCLATSYRDAAGVPPEEGNVLVRPAIPLT</sequence>